<evidence type="ECO:0000313" key="1">
    <source>
        <dbReference type="EMBL" id="OIW17993.1"/>
    </source>
</evidence>
<gene>
    <name evidence="1" type="ORF">TanjilG_31366</name>
</gene>
<dbReference type="Proteomes" id="UP000188354">
    <property type="component" value="Chromosome LG01"/>
</dbReference>
<organism evidence="1 2">
    <name type="scientific">Lupinus angustifolius</name>
    <name type="common">Narrow-leaved blue lupine</name>
    <dbReference type="NCBI Taxonomy" id="3871"/>
    <lineage>
        <taxon>Eukaryota</taxon>
        <taxon>Viridiplantae</taxon>
        <taxon>Streptophyta</taxon>
        <taxon>Embryophyta</taxon>
        <taxon>Tracheophyta</taxon>
        <taxon>Spermatophyta</taxon>
        <taxon>Magnoliopsida</taxon>
        <taxon>eudicotyledons</taxon>
        <taxon>Gunneridae</taxon>
        <taxon>Pentapetalae</taxon>
        <taxon>rosids</taxon>
        <taxon>fabids</taxon>
        <taxon>Fabales</taxon>
        <taxon>Fabaceae</taxon>
        <taxon>Papilionoideae</taxon>
        <taxon>50 kb inversion clade</taxon>
        <taxon>genistoids sensu lato</taxon>
        <taxon>core genistoids</taxon>
        <taxon>Genisteae</taxon>
        <taxon>Lupinus</taxon>
    </lineage>
</organism>
<accession>A0A1J7HYG1</accession>
<evidence type="ECO:0000313" key="2">
    <source>
        <dbReference type="Proteomes" id="UP000188354"/>
    </source>
</evidence>
<protein>
    <submittedName>
        <fullName evidence="1">Uncharacterized protein</fullName>
    </submittedName>
</protein>
<sequence length="94" mass="10621">MSNNQIIKRVEVGSESSIVDTRVRVLASLLANQGIDERNGIEKLVDNDEGVTNFFVYGANLTFVDFEEINVYDLQLLGHKPRFVYWTLQGVGDE</sequence>
<name>A0A1J7HYG1_LUPAN</name>
<reference evidence="1 2" key="1">
    <citation type="journal article" date="2017" name="Plant Biotechnol. J.">
        <title>A comprehensive draft genome sequence for lupin (Lupinus angustifolius), an emerging health food: insights into plant-microbe interactions and legume evolution.</title>
        <authorList>
            <person name="Hane J.K."/>
            <person name="Ming Y."/>
            <person name="Kamphuis L.G."/>
            <person name="Nelson M.N."/>
            <person name="Garg G."/>
            <person name="Atkins C.A."/>
            <person name="Bayer P.E."/>
            <person name="Bravo A."/>
            <person name="Bringans S."/>
            <person name="Cannon S."/>
            <person name="Edwards D."/>
            <person name="Foley R."/>
            <person name="Gao L.L."/>
            <person name="Harrison M.J."/>
            <person name="Huang W."/>
            <person name="Hurgobin B."/>
            <person name="Li S."/>
            <person name="Liu C.W."/>
            <person name="McGrath A."/>
            <person name="Morahan G."/>
            <person name="Murray J."/>
            <person name="Weller J."/>
            <person name="Jian J."/>
            <person name="Singh K.B."/>
        </authorList>
    </citation>
    <scope>NUCLEOTIDE SEQUENCE [LARGE SCALE GENOMIC DNA]</scope>
    <source>
        <strain evidence="2">cv. Tanjil</strain>
        <tissue evidence="1">Whole plant</tissue>
    </source>
</reference>
<dbReference type="STRING" id="3871.A0A1J7HYG1"/>
<dbReference type="EMBL" id="CM007361">
    <property type="protein sequence ID" value="OIW17993.1"/>
    <property type="molecule type" value="Genomic_DNA"/>
</dbReference>
<dbReference type="Gramene" id="OIW17993">
    <property type="protein sequence ID" value="OIW17993"/>
    <property type="gene ID" value="TanjilG_31366"/>
</dbReference>
<dbReference type="AlphaFoldDB" id="A0A1J7HYG1"/>
<proteinExistence type="predicted"/>
<keyword evidence="2" id="KW-1185">Reference proteome</keyword>